<evidence type="ECO:0000313" key="2">
    <source>
        <dbReference type="EMBL" id="VDO01974.1"/>
    </source>
</evidence>
<name>A0A3P7SGU3_RODNA</name>
<feature type="compositionally biased region" description="Low complexity" evidence="1">
    <location>
        <begin position="233"/>
        <end position="242"/>
    </location>
</feature>
<dbReference type="Proteomes" id="UP000278807">
    <property type="component" value="Unassembled WGS sequence"/>
</dbReference>
<reference evidence="2 3" key="1">
    <citation type="submission" date="2018-11" db="EMBL/GenBank/DDBJ databases">
        <authorList>
            <consortium name="Pathogen Informatics"/>
        </authorList>
    </citation>
    <scope>NUCLEOTIDE SEQUENCE [LARGE SCALE GENOMIC DNA]</scope>
</reference>
<dbReference type="OrthoDB" id="200660at2759"/>
<dbReference type="AlphaFoldDB" id="A0A3P7SGU3"/>
<sequence length="253" mass="27508">MKRVSTDTSITGLDVAQYKHTVKLLVERCASVLFDEAFGQELLTRLVVSMETVSSQSSIAEVVNEEIIRDLRILLALSVYHKDILPADDMFQYVNSVLCNHRGNSIPDVSPKSTSAQDPCTPVELCLQILCCLLGGGPIYGPKDAGGSGATLDQQTADFQATLEDTTEGGDGDKRSKRHRTARSALAYPFYSGSGEQLYEQANQILPLLVHFCTTGLTADYPPVPVIVESKKGSASNANSGKSKNHHKFEDWV</sequence>
<feature type="region of interest" description="Disordered" evidence="1">
    <location>
        <begin position="232"/>
        <end position="253"/>
    </location>
</feature>
<evidence type="ECO:0000256" key="1">
    <source>
        <dbReference type="SAM" id="MobiDB-lite"/>
    </source>
</evidence>
<gene>
    <name evidence="2" type="ORF">HNAJ_LOCUS6114</name>
</gene>
<keyword evidence="3" id="KW-1185">Reference proteome</keyword>
<protein>
    <submittedName>
        <fullName evidence="2">Uncharacterized protein</fullName>
    </submittedName>
</protein>
<accession>A0A3P7SGU3</accession>
<organism evidence="2 3">
    <name type="scientific">Rodentolepis nana</name>
    <name type="common">Dwarf tapeworm</name>
    <name type="synonym">Hymenolepis nana</name>
    <dbReference type="NCBI Taxonomy" id="102285"/>
    <lineage>
        <taxon>Eukaryota</taxon>
        <taxon>Metazoa</taxon>
        <taxon>Spiralia</taxon>
        <taxon>Lophotrochozoa</taxon>
        <taxon>Platyhelminthes</taxon>
        <taxon>Cestoda</taxon>
        <taxon>Eucestoda</taxon>
        <taxon>Cyclophyllidea</taxon>
        <taxon>Hymenolepididae</taxon>
        <taxon>Rodentolepis</taxon>
    </lineage>
</organism>
<dbReference type="EMBL" id="UZAE01006064">
    <property type="protein sequence ID" value="VDO01974.1"/>
    <property type="molecule type" value="Genomic_DNA"/>
</dbReference>
<evidence type="ECO:0000313" key="3">
    <source>
        <dbReference type="Proteomes" id="UP000278807"/>
    </source>
</evidence>
<proteinExistence type="predicted"/>